<dbReference type="InterPro" id="IPR006015">
    <property type="entry name" value="Universal_stress_UspA"/>
</dbReference>
<gene>
    <name evidence="3" type="ORF">SAMN05216217_102215</name>
</gene>
<sequence length="264" mass="28163">MFKHCVLSVDFTPEWERTLDHLPALMPLLGIERLTLVYAVEGFKRQRSEDDPAIAERNLADLALRITSELGVQADSQVRHGFAASEVLQAARDTAADGVIALNRSHSASRELLVGNVVVNLARMSKLPLLILSSDGAVVEPHAPVVFATDGSAAARSAEKVFSALVSAGSHGLAVWVDADQHDDEEEAHRVLSSLASQHENVAARRLKGSAISEIVKAAEDEQAALLIIGKRGTTPIVELLIGSVAEGVARESRQPVLLVPTNG</sequence>
<dbReference type="PANTHER" id="PTHR46268">
    <property type="entry name" value="STRESS RESPONSE PROTEIN NHAX"/>
    <property type="match status" value="1"/>
</dbReference>
<accession>A0A1I4PBV8</accession>
<organism evidence="3 4">
    <name type="scientific">Halopseudomonas yangmingensis</name>
    <dbReference type="NCBI Taxonomy" id="1720063"/>
    <lineage>
        <taxon>Bacteria</taxon>
        <taxon>Pseudomonadati</taxon>
        <taxon>Pseudomonadota</taxon>
        <taxon>Gammaproteobacteria</taxon>
        <taxon>Pseudomonadales</taxon>
        <taxon>Pseudomonadaceae</taxon>
        <taxon>Halopseudomonas</taxon>
    </lineage>
</organism>
<feature type="domain" description="UspA" evidence="2">
    <location>
        <begin position="177"/>
        <end position="261"/>
    </location>
</feature>
<evidence type="ECO:0000259" key="2">
    <source>
        <dbReference type="Pfam" id="PF00582"/>
    </source>
</evidence>
<comment type="similarity">
    <text evidence="1">Belongs to the universal stress protein A family.</text>
</comment>
<dbReference type="EMBL" id="FOUI01000002">
    <property type="protein sequence ID" value="SFM24843.1"/>
    <property type="molecule type" value="Genomic_DNA"/>
</dbReference>
<dbReference type="OrthoDB" id="6872702at2"/>
<reference evidence="4" key="1">
    <citation type="submission" date="2016-10" db="EMBL/GenBank/DDBJ databases">
        <authorList>
            <person name="Varghese N."/>
            <person name="Submissions S."/>
        </authorList>
    </citation>
    <scope>NUCLEOTIDE SEQUENCE [LARGE SCALE GENOMIC DNA]</scope>
    <source>
        <strain evidence="4">DSM 24213</strain>
    </source>
</reference>
<feature type="domain" description="UspA" evidence="2">
    <location>
        <begin position="1"/>
        <end position="132"/>
    </location>
</feature>
<dbReference type="Proteomes" id="UP000243629">
    <property type="component" value="Unassembled WGS sequence"/>
</dbReference>
<name>A0A1I4PBV8_9GAMM</name>
<dbReference type="Pfam" id="PF00582">
    <property type="entry name" value="Usp"/>
    <property type="match status" value="2"/>
</dbReference>
<proteinExistence type="inferred from homology"/>
<dbReference type="PRINTS" id="PR01438">
    <property type="entry name" value="UNVRSLSTRESS"/>
</dbReference>
<dbReference type="InterPro" id="IPR014729">
    <property type="entry name" value="Rossmann-like_a/b/a_fold"/>
</dbReference>
<keyword evidence="4" id="KW-1185">Reference proteome</keyword>
<dbReference type="InterPro" id="IPR006016">
    <property type="entry name" value="UspA"/>
</dbReference>
<evidence type="ECO:0000256" key="1">
    <source>
        <dbReference type="ARBA" id="ARBA00008791"/>
    </source>
</evidence>
<dbReference type="Gene3D" id="3.40.50.620">
    <property type="entry name" value="HUPs"/>
    <property type="match status" value="2"/>
</dbReference>
<protein>
    <submittedName>
        <fullName evidence="3">Universal stress protein family protein</fullName>
    </submittedName>
</protein>
<dbReference type="PANTHER" id="PTHR46268:SF26">
    <property type="entry name" value="UNIVERSAL STRESS PROTEIN MJ0577"/>
    <property type="match status" value="1"/>
</dbReference>
<dbReference type="RefSeq" id="WP_093472706.1">
    <property type="nucleotide sequence ID" value="NZ_FOUI01000002.1"/>
</dbReference>
<dbReference type="CDD" id="cd00293">
    <property type="entry name" value="USP-like"/>
    <property type="match status" value="2"/>
</dbReference>
<evidence type="ECO:0000313" key="3">
    <source>
        <dbReference type="EMBL" id="SFM24843.1"/>
    </source>
</evidence>
<dbReference type="SUPFAM" id="SSF52402">
    <property type="entry name" value="Adenine nucleotide alpha hydrolases-like"/>
    <property type="match status" value="2"/>
</dbReference>
<evidence type="ECO:0000313" key="4">
    <source>
        <dbReference type="Proteomes" id="UP000243629"/>
    </source>
</evidence>
<dbReference type="AlphaFoldDB" id="A0A1I4PBV8"/>
<dbReference type="STRING" id="1720063.SAMN05216217_102215"/>